<dbReference type="AlphaFoldDB" id="U7QMA7"/>
<dbReference type="EMBL" id="AUZM01000012">
    <property type="protein sequence ID" value="ERT08255.1"/>
    <property type="molecule type" value="Genomic_DNA"/>
</dbReference>
<dbReference type="PANTHER" id="PTHR42773:SF3">
    <property type="entry name" value="SLR0630 PROTEIN"/>
    <property type="match status" value="1"/>
</dbReference>
<sequence>MVESRPVSKPPQPILDNVWAFSPNRETLGGTAYFLIEDQTNILIDTPAWDEVNRNFIEQQGGLDWLVITHRESIGNARKIQQATECHLLIQEQEAYLIPEATVTSFQQEFTLTPHSQMIWTPGHSPGSSCLYSNSQVGILFSGRHLLPNLQGLPVPLRTAKTFHWPRQIQSVKRLIEQFSQSTLQFICPGANTGALRGKRVIDQAYDQLASLDLEALLQTEILL</sequence>
<proteinExistence type="predicted"/>
<name>U7QMA7_9CYAN</name>
<organism evidence="2 3">
    <name type="scientific">Lyngbya aestuarii BL J</name>
    <dbReference type="NCBI Taxonomy" id="1348334"/>
    <lineage>
        <taxon>Bacteria</taxon>
        <taxon>Bacillati</taxon>
        <taxon>Cyanobacteriota</taxon>
        <taxon>Cyanophyceae</taxon>
        <taxon>Oscillatoriophycideae</taxon>
        <taxon>Oscillatoriales</taxon>
        <taxon>Microcoleaceae</taxon>
        <taxon>Lyngbya</taxon>
    </lineage>
</organism>
<dbReference type="InterPro" id="IPR036866">
    <property type="entry name" value="RibonucZ/Hydroxyglut_hydro"/>
</dbReference>
<evidence type="ECO:0000313" key="2">
    <source>
        <dbReference type="EMBL" id="ERT08255.1"/>
    </source>
</evidence>
<dbReference type="OrthoDB" id="9802991at2"/>
<dbReference type="SUPFAM" id="SSF56281">
    <property type="entry name" value="Metallo-hydrolase/oxidoreductase"/>
    <property type="match status" value="1"/>
</dbReference>
<reference evidence="2 3" key="1">
    <citation type="journal article" date="2013" name="Front. Microbiol.">
        <title>Comparative genomic analyses of the cyanobacterium, Lyngbya aestuarii BL J, a powerful hydrogen producer.</title>
        <authorList>
            <person name="Kothari A."/>
            <person name="Vaughn M."/>
            <person name="Garcia-Pichel F."/>
        </authorList>
    </citation>
    <scope>NUCLEOTIDE SEQUENCE [LARGE SCALE GENOMIC DNA]</scope>
    <source>
        <strain evidence="2 3">BL J</strain>
    </source>
</reference>
<feature type="domain" description="Metallo-beta-lactamase" evidence="1">
    <location>
        <begin position="29"/>
        <end position="191"/>
    </location>
</feature>
<evidence type="ECO:0000259" key="1">
    <source>
        <dbReference type="SMART" id="SM00849"/>
    </source>
</evidence>
<dbReference type="SMART" id="SM00849">
    <property type="entry name" value="Lactamase_B"/>
    <property type="match status" value="1"/>
</dbReference>
<dbReference type="Gene3D" id="3.60.15.10">
    <property type="entry name" value="Ribonuclease Z/Hydroxyacylglutathione hydrolase-like"/>
    <property type="match status" value="1"/>
</dbReference>
<dbReference type="PATRIC" id="fig|1348334.3.peg.1650"/>
<comment type="caution">
    <text evidence="2">The sequence shown here is derived from an EMBL/GenBank/DDBJ whole genome shotgun (WGS) entry which is preliminary data.</text>
</comment>
<dbReference type="RefSeq" id="WP_023065502.1">
    <property type="nucleotide sequence ID" value="NZ_AUZM01000012.1"/>
</dbReference>
<dbReference type="InterPro" id="IPR001279">
    <property type="entry name" value="Metallo-B-lactamas"/>
</dbReference>
<keyword evidence="3" id="KW-1185">Reference proteome</keyword>
<accession>U7QMA7</accession>
<dbReference type="PANTHER" id="PTHR42773">
    <property type="entry name" value="METALLO-BETA-LACTAMASE-RELATED"/>
    <property type="match status" value="1"/>
</dbReference>
<gene>
    <name evidence="2" type="ORF">M595_1692</name>
</gene>
<dbReference type="Proteomes" id="UP000017127">
    <property type="component" value="Unassembled WGS sequence"/>
</dbReference>
<protein>
    <submittedName>
        <fullName evidence="2">Metallo-beta-lactamase superfamily protein</fullName>
    </submittedName>
</protein>
<evidence type="ECO:0000313" key="3">
    <source>
        <dbReference type="Proteomes" id="UP000017127"/>
    </source>
</evidence>